<dbReference type="InterPro" id="IPR039258">
    <property type="entry name" value="ZNF511"/>
</dbReference>
<feature type="domain" description="C2H2-type" evidence="1">
    <location>
        <begin position="80"/>
        <end position="105"/>
    </location>
</feature>
<dbReference type="OrthoDB" id="18440at2759"/>
<organism evidence="2 3">
    <name type="scientific">Elsinoe ampelina</name>
    <dbReference type="NCBI Taxonomy" id="302913"/>
    <lineage>
        <taxon>Eukaryota</taxon>
        <taxon>Fungi</taxon>
        <taxon>Dikarya</taxon>
        <taxon>Ascomycota</taxon>
        <taxon>Pezizomycotina</taxon>
        <taxon>Dothideomycetes</taxon>
        <taxon>Dothideomycetidae</taxon>
        <taxon>Myriangiales</taxon>
        <taxon>Elsinoaceae</taxon>
        <taxon>Elsinoe</taxon>
    </lineage>
</organism>
<protein>
    <recommendedName>
        <fullName evidence="1">C2H2-type domain-containing protein</fullName>
    </recommendedName>
</protein>
<keyword evidence="3" id="KW-1185">Reference proteome</keyword>
<feature type="domain" description="C2H2-type" evidence="1">
    <location>
        <begin position="42"/>
        <end position="65"/>
    </location>
</feature>
<dbReference type="SMART" id="SM00355">
    <property type="entry name" value="ZnF_C2H2"/>
    <property type="match status" value="2"/>
</dbReference>
<feature type="non-terminal residue" evidence="2">
    <location>
        <position position="1"/>
    </location>
</feature>
<name>A0A6A6G9S4_9PEZI</name>
<dbReference type="InterPro" id="IPR013087">
    <property type="entry name" value="Znf_C2H2_type"/>
</dbReference>
<dbReference type="AlphaFoldDB" id="A0A6A6G9S4"/>
<evidence type="ECO:0000313" key="2">
    <source>
        <dbReference type="EMBL" id="KAF2222485.1"/>
    </source>
</evidence>
<gene>
    <name evidence="2" type="ORF">BDZ85DRAFT_176551</name>
</gene>
<feature type="non-terminal residue" evidence="2">
    <location>
        <position position="128"/>
    </location>
</feature>
<reference evidence="3" key="1">
    <citation type="journal article" date="2020" name="Stud. Mycol.">
        <title>101 Dothideomycetes genomes: A test case for predicting lifestyles and emergence of pathogens.</title>
        <authorList>
            <person name="Haridas S."/>
            <person name="Albert R."/>
            <person name="Binder M."/>
            <person name="Bloem J."/>
            <person name="LaButti K."/>
            <person name="Salamov A."/>
            <person name="Andreopoulos B."/>
            <person name="Baker S."/>
            <person name="Barry K."/>
            <person name="Bills G."/>
            <person name="Bluhm B."/>
            <person name="Cannon C."/>
            <person name="Castanera R."/>
            <person name="Culley D."/>
            <person name="Daum C."/>
            <person name="Ezra D."/>
            <person name="Gonzalez J."/>
            <person name="Henrissat B."/>
            <person name="Kuo A."/>
            <person name="Liang C."/>
            <person name="Lipzen A."/>
            <person name="Lutzoni F."/>
            <person name="Magnuson J."/>
            <person name="Mondo S."/>
            <person name="Nolan M."/>
            <person name="Ohm R."/>
            <person name="Pangilinan J."/>
            <person name="Park H.-J."/>
            <person name="Ramirez L."/>
            <person name="Alfaro M."/>
            <person name="Sun H."/>
            <person name="Tritt A."/>
            <person name="Yoshinaga Y."/>
            <person name="Zwiers L.-H."/>
            <person name="Turgeon B."/>
            <person name="Goodwin S."/>
            <person name="Spatafora J."/>
            <person name="Crous P."/>
            <person name="Grigoriev I."/>
        </authorList>
    </citation>
    <scope>NUCLEOTIDE SEQUENCE [LARGE SCALE GENOMIC DNA]</scope>
    <source>
        <strain evidence="3">CECT 20119</strain>
    </source>
</reference>
<dbReference type="PANTHER" id="PTHR21354:SF0">
    <property type="entry name" value="ZINC FINGER PROTEIN 511"/>
    <property type="match status" value="1"/>
</dbReference>
<dbReference type="PANTHER" id="PTHR21354">
    <property type="entry name" value="ZINC FINGER PROTEIN 511"/>
    <property type="match status" value="1"/>
</dbReference>
<proteinExistence type="predicted"/>
<dbReference type="EMBL" id="ML992508">
    <property type="protein sequence ID" value="KAF2222485.1"/>
    <property type="molecule type" value="Genomic_DNA"/>
</dbReference>
<dbReference type="Proteomes" id="UP000799538">
    <property type="component" value="Unassembled WGS sequence"/>
</dbReference>
<accession>A0A6A6G9S4</accession>
<evidence type="ECO:0000259" key="1">
    <source>
        <dbReference type="SMART" id="SM00355"/>
    </source>
</evidence>
<evidence type="ECO:0000313" key="3">
    <source>
        <dbReference type="Proteomes" id="UP000799538"/>
    </source>
</evidence>
<sequence>KVVHTDLAPGPASIYCHLPPHAPQPFQSYDEYEIHYNKSHVNRCLECHRNLPTDHFLSLHIAENHDPIMATKKDRGDKTYACFVEGCDKVCATWQKRRLHLQDKHMFPRNYDFFIVNDGLDGRRSMLR</sequence>